<evidence type="ECO:0000313" key="4">
    <source>
        <dbReference type="Proteomes" id="UP001454036"/>
    </source>
</evidence>
<dbReference type="GO" id="GO:0005524">
    <property type="term" value="F:ATP binding"/>
    <property type="evidence" value="ECO:0007669"/>
    <property type="project" value="UniProtKB-KW"/>
</dbReference>
<keyword evidence="1" id="KW-0234">DNA repair</keyword>
<dbReference type="PANTHER" id="PTHR10492:SF57">
    <property type="entry name" value="ATP-DEPENDENT DNA HELICASE"/>
    <property type="match status" value="1"/>
</dbReference>
<keyword evidence="1" id="KW-0067">ATP-binding</keyword>
<comment type="caution">
    <text evidence="3">The sequence shown here is derived from an EMBL/GenBank/DDBJ whole genome shotgun (WGS) entry which is preliminary data.</text>
</comment>
<dbReference type="AlphaFoldDB" id="A0AAV3QE79"/>
<dbReference type="Proteomes" id="UP001454036">
    <property type="component" value="Unassembled WGS sequence"/>
</dbReference>
<dbReference type="GO" id="GO:0000723">
    <property type="term" value="P:telomere maintenance"/>
    <property type="evidence" value="ECO:0007669"/>
    <property type="project" value="InterPro"/>
</dbReference>
<evidence type="ECO:0000313" key="3">
    <source>
        <dbReference type="EMBL" id="GAA0161531.1"/>
    </source>
</evidence>
<accession>A0AAV3QE79</accession>
<keyword evidence="1" id="KW-0547">Nucleotide-binding</keyword>
<keyword evidence="4" id="KW-1185">Reference proteome</keyword>
<organism evidence="3 4">
    <name type="scientific">Lithospermum erythrorhizon</name>
    <name type="common">Purple gromwell</name>
    <name type="synonym">Lithospermum officinale var. erythrorhizon</name>
    <dbReference type="NCBI Taxonomy" id="34254"/>
    <lineage>
        <taxon>Eukaryota</taxon>
        <taxon>Viridiplantae</taxon>
        <taxon>Streptophyta</taxon>
        <taxon>Embryophyta</taxon>
        <taxon>Tracheophyta</taxon>
        <taxon>Spermatophyta</taxon>
        <taxon>Magnoliopsida</taxon>
        <taxon>eudicotyledons</taxon>
        <taxon>Gunneridae</taxon>
        <taxon>Pentapetalae</taxon>
        <taxon>asterids</taxon>
        <taxon>lamiids</taxon>
        <taxon>Boraginales</taxon>
        <taxon>Boraginaceae</taxon>
        <taxon>Boraginoideae</taxon>
        <taxon>Lithospermeae</taxon>
        <taxon>Lithospermum</taxon>
    </lineage>
</organism>
<evidence type="ECO:0000256" key="1">
    <source>
        <dbReference type="RuleBase" id="RU363044"/>
    </source>
</evidence>
<protein>
    <recommendedName>
        <fullName evidence="1">ATP-dependent DNA helicase</fullName>
        <ecNumber evidence="1">5.6.2.3</ecNumber>
    </recommendedName>
</protein>
<evidence type="ECO:0000259" key="2">
    <source>
        <dbReference type="Pfam" id="PF05970"/>
    </source>
</evidence>
<name>A0AAV3QE79_LITER</name>
<keyword evidence="1" id="KW-0227">DNA damage</keyword>
<dbReference type="GO" id="GO:0043139">
    <property type="term" value="F:5'-3' DNA helicase activity"/>
    <property type="evidence" value="ECO:0007669"/>
    <property type="project" value="UniProtKB-EC"/>
</dbReference>
<dbReference type="PANTHER" id="PTHR10492">
    <property type="match status" value="1"/>
</dbReference>
<dbReference type="GO" id="GO:0006281">
    <property type="term" value="P:DNA repair"/>
    <property type="evidence" value="ECO:0007669"/>
    <property type="project" value="UniProtKB-KW"/>
</dbReference>
<comment type="similarity">
    <text evidence="1">Belongs to the helicase family.</text>
</comment>
<dbReference type="EC" id="5.6.2.3" evidence="1"/>
<dbReference type="Pfam" id="PF05970">
    <property type="entry name" value="PIF1"/>
    <property type="match status" value="1"/>
</dbReference>
<dbReference type="GO" id="GO:0006310">
    <property type="term" value="P:DNA recombination"/>
    <property type="evidence" value="ECO:0007669"/>
    <property type="project" value="UniProtKB-KW"/>
</dbReference>
<comment type="catalytic activity">
    <reaction evidence="1">
        <text>ATP + H2O = ADP + phosphate + H(+)</text>
        <dbReference type="Rhea" id="RHEA:13065"/>
        <dbReference type="ChEBI" id="CHEBI:15377"/>
        <dbReference type="ChEBI" id="CHEBI:15378"/>
        <dbReference type="ChEBI" id="CHEBI:30616"/>
        <dbReference type="ChEBI" id="CHEBI:43474"/>
        <dbReference type="ChEBI" id="CHEBI:456216"/>
        <dbReference type="EC" id="5.6.2.3"/>
    </reaction>
</comment>
<keyword evidence="1" id="KW-0347">Helicase</keyword>
<proteinExistence type="inferred from homology"/>
<dbReference type="GO" id="GO:0016787">
    <property type="term" value="F:hydrolase activity"/>
    <property type="evidence" value="ECO:0007669"/>
    <property type="project" value="UniProtKB-KW"/>
</dbReference>
<feature type="domain" description="DNA helicase Pif1-like DEAD-box helicase" evidence="2">
    <location>
        <begin position="1"/>
        <end position="73"/>
    </location>
</feature>
<keyword evidence="1" id="KW-0233">DNA recombination</keyword>
<sequence>MSNKSAIEALDKLLQDLCENLLIFGGKLMVFGGDFRQVLPIFRGGGRREQVEASLLYVALSRSKTENNVKVLIMPSTVQDPGTKYTPNVVYDEFLIQACLP</sequence>
<reference evidence="3 4" key="1">
    <citation type="submission" date="2024-01" db="EMBL/GenBank/DDBJ databases">
        <title>The complete chloroplast genome sequence of Lithospermum erythrorhizon: insights into the phylogenetic relationship among Boraginaceae species and the maternal lineages of purple gromwells.</title>
        <authorList>
            <person name="Okada T."/>
            <person name="Watanabe K."/>
        </authorList>
    </citation>
    <scope>NUCLEOTIDE SEQUENCE [LARGE SCALE GENOMIC DNA]</scope>
</reference>
<gene>
    <name evidence="3" type="ORF">LIER_43570</name>
</gene>
<dbReference type="EMBL" id="BAABME010036398">
    <property type="protein sequence ID" value="GAA0161531.1"/>
    <property type="molecule type" value="Genomic_DNA"/>
</dbReference>
<dbReference type="InterPro" id="IPR010285">
    <property type="entry name" value="DNA_helicase_pif1-like_DEAD"/>
</dbReference>
<keyword evidence="1" id="KW-0378">Hydrolase</keyword>
<comment type="cofactor">
    <cofactor evidence="1">
        <name>Mg(2+)</name>
        <dbReference type="ChEBI" id="CHEBI:18420"/>
    </cofactor>
</comment>